<sequence>MMASQSSPPAYIHVDRVRFDQQGRIRCYCDDSDNFAEKRISRSIKNPDRPYWRCKKDQGACRFYKFDDELPPNPILSPVTSQNAQNSQGSQQAFHSQSTESAGLFASGSQSSESQNLKRSRPDTGDDRPITPPMKRLAVFPVTPVSPYREKVITHGRTQEMREQQDLVSSQETLRSAQHLDRMENGMEFTGSTENRDSYRGAPQDSVRTRPQASYFHDSDAYTTLGDDSTHGVLIPPRSSSHVDPIASRSHTTLNGPEESTGARRSSILGHSGTEVGDHHVSDCLAVPQIISADEVETHISALQGLPDCIRYLQKKLSNDETVIEALSTTIEVLTKEKKKLELDLQKLRARLGQGAQITPD</sequence>
<dbReference type="EMBL" id="JANHOG010000913">
    <property type="protein sequence ID" value="KAJ3550104.1"/>
    <property type="molecule type" value="Genomic_DNA"/>
</dbReference>
<proteinExistence type="predicted"/>
<accession>A0ACC1T0R6</accession>
<keyword evidence="2" id="KW-1185">Reference proteome</keyword>
<evidence type="ECO:0000313" key="1">
    <source>
        <dbReference type="EMBL" id="KAJ3550104.1"/>
    </source>
</evidence>
<organism evidence="1 2">
    <name type="scientific">Phlebia brevispora</name>
    <dbReference type="NCBI Taxonomy" id="194682"/>
    <lineage>
        <taxon>Eukaryota</taxon>
        <taxon>Fungi</taxon>
        <taxon>Dikarya</taxon>
        <taxon>Basidiomycota</taxon>
        <taxon>Agaricomycotina</taxon>
        <taxon>Agaricomycetes</taxon>
        <taxon>Polyporales</taxon>
        <taxon>Meruliaceae</taxon>
        <taxon>Phlebia</taxon>
    </lineage>
</organism>
<gene>
    <name evidence="1" type="ORF">NM688_g5107</name>
</gene>
<dbReference type="Proteomes" id="UP001148662">
    <property type="component" value="Unassembled WGS sequence"/>
</dbReference>
<protein>
    <submittedName>
        <fullName evidence="1">Uncharacterized protein</fullName>
    </submittedName>
</protein>
<name>A0ACC1T0R6_9APHY</name>
<evidence type="ECO:0000313" key="2">
    <source>
        <dbReference type="Proteomes" id="UP001148662"/>
    </source>
</evidence>
<comment type="caution">
    <text evidence="1">The sequence shown here is derived from an EMBL/GenBank/DDBJ whole genome shotgun (WGS) entry which is preliminary data.</text>
</comment>
<reference evidence="1" key="1">
    <citation type="submission" date="2022-07" db="EMBL/GenBank/DDBJ databases">
        <title>Genome Sequence of Phlebia brevispora.</title>
        <authorList>
            <person name="Buettner E."/>
        </authorList>
    </citation>
    <scope>NUCLEOTIDE SEQUENCE</scope>
    <source>
        <strain evidence="1">MPL23</strain>
    </source>
</reference>